<evidence type="ECO:0000256" key="1">
    <source>
        <dbReference type="ARBA" id="ARBA00022690"/>
    </source>
</evidence>
<evidence type="ECO:0000256" key="3">
    <source>
        <dbReference type="SAM" id="SignalP"/>
    </source>
</evidence>
<evidence type="ECO:0000313" key="5">
    <source>
        <dbReference type="EMBL" id="GMI96088.1"/>
    </source>
</evidence>
<organism evidence="5 6">
    <name type="scientific">Hibiscus trionum</name>
    <name type="common">Flower of an hour</name>
    <dbReference type="NCBI Taxonomy" id="183268"/>
    <lineage>
        <taxon>Eukaryota</taxon>
        <taxon>Viridiplantae</taxon>
        <taxon>Streptophyta</taxon>
        <taxon>Embryophyta</taxon>
        <taxon>Tracheophyta</taxon>
        <taxon>Spermatophyta</taxon>
        <taxon>Magnoliopsida</taxon>
        <taxon>eudicotyledons</taxon>
        <taxon>Gunneridae</taxon>
        <taxon>Pentapetalae</taxon>
        <taxon>rosids</taxon>
        <taxon>malvids</taxon>
        <taxon>Malvales</taxon>
        <taxon>Malvaceae</taxon>
        <taxon>Malvoideae</taxon>
        <taxon>Hibiscus</taxon>
    </lineage>
</organism>
<feature type="domain" description="Cystatin" evidence="4">
    <location>
        <begin position="27"/>
        <end position="116"/>
    </location>
</feature>
<dbReference type="GO" id="GO:0004869">
    <property type="term" value="F:cysteine-type endopeptidase inhibitor activity"/>
    <property type="evidence" value="ECO:0007669"/>
    <property type="project" value="UniProtKB-KW"/>
</dbReference>
<accession>A0A9W7IIT3</accession>
<dbReference type="EMBL" id="BSYR01000028">
    <property type="protein sequence ID" value="GMI96088.1"/>
    <property type="molecule type" value="Genomic_DNA"/>
</dbReference>
<keyword evidence="6" id="KW-1185">Reference proteome</keyword>
<dbReference type="PANTHER" id="PTHR47373:SF1">
    <property type="entry name" value="CYSTEINE PROTEINASE INHIBITOR 2"/>
    <property type="match status" value="1"/>
</dbReference>
<dbReference type="InterPro" id="IPR018073">
    <property type="entry name" value="Prot_inh_cystat_CS"/>
</dbReference>
<evidence type="ECO:0000259" key="4">
    <source>
        <dbReference type="SMART" id="SM00043"/>
    </source>
</evidence>
<feature type="chain" id="PRO_5040945781" description="Cystatin domain-containing protein" evidence="3">
    <location>
        <begin position="27"/>
        <end position="118"/>
    </location>
</feature>
<dbReference type="PROSITE" id="PS00287">
    <property type="entry name" value="CYSTATIN"/>
    <property type="match status" value="1"/>
</dbReference>
<sequence>MARTELAILALSSMFAVLFTAVNVQGTILGGISDATADEGVQDLGKFAVDEYNKQKGNEGNPLEFSQVVQANKQIVAGTKYLLKIEASDKGEKKTFNSEVLIKPTQEKEMLSFSATKH</sequence>
<dbReference type="AlphaFoldDB" id="A0A9W7IIT3"/>
<evidence type="ECO:0000256" key="2">
    <source>
        <dbReference type="ARBA" id="ARBA00022704"/>
    </source>
</evidence>
<proteinExistence type="predicted"/>
<dbReference type="SUPFAM" id="SSF54403">
    <property type="entry name" value="Cystatin/monellin"/>
    <property type="match status" value="1"/>
</dbReference>
<evidence type="ECO:0000313" key="6">
    <source>
        <dbReference type="Proteomes" id="UP001165190"/>
    </source>
</evidence>
<dbReference type="InterPro" id="IPR046350">
    <property type="entry name" value="Cystatin_sf"/>
</dbReference>
<dbReference type="Proteomes" id="UP001165190">
    <property type="component" value="Unassembled WGS sequence"/>
</dbReference>
<dbReference type="InterPro" id="IPR000010">
    <property type="entry name" value="Cystatin_dom"/>
</dbReference>
<dbReference type="PANTHER" id="PTHR47373">
    <property type="entry name" value="CYSTEINE PROTEINASE INHIBITOR 2"/>
    <property type="match status" value="1"/>
</dbReference>
<keyword evidence="2" id="KW-0789">Thiol protease inhibitor</keyword>
<keyword evidence="1" id="KW-0646">Protease inhibitor</keyword>
<feature type="signal peptide" evidence="3">
    <location>
        <begin position="1"/>
        <end position="26"/>
    </location>
</feature>
<dbReference type="OrthoDB" id="1908104at2759"/>
<name>A0A9W7IIT3_HIBTR</name>
<gene>
    <name evidence="5" type="ORF">HRI_003278100</name>
</gene>
<dbReference type="Pfam" id="PF16845">
    <property type="entry name" value="SQAPI"/>
    <property type="match status" value="1"/>
</dbReference>
<reference evidence="5" key="1">
    <citation type="submission" date="2023-05" db="EMBL/GenBank/DDBJ databases">
        <title>Genome and transcriptome analyses reveal genes involved in the formation of fine ridges on petal epidermal cells in Hibiscus trionum.</title>
        <authorList>
            <person name="Koshimizu S."/>
            <person name="Masuda S."/>
            <person name="Ishii T."/>
            <person name="Shirasu K."/>
            <person name="Hoshino A."/>
            <person name="Arita M."/>
        </authorList>
    </citation>
    <scope>NUCLEOTIDE SEQUENCE</scope>
    <source>
        <strain evidence="5">Hamamatsu line</strain>
    </source>
</reference>
<dbReference type="Gene3D" id="3.10.450.10">
    <property type="match status" value="1"/>
</dbReference>
<dbReference type="SMART" id="SM00043">
    <property type="entry name" value="CY"/>
    <property type="match status" value="1"/>
</dbReference>
<dbReference type="CDD" id="cd00042">
    <property type="entry name" value="CY"/>
    <property type="match status" value="1"/>
</dbReference>
<comment type="caution">
    <text evidence="5">The sequence shown here is derived from an EMBL/GenBank/DDBJ whole genome shotgun (WGS) entry which is preliminary data.</text>
</comment>
<protein>
    <recommendedName>
        <fullName evidence="4">Cystatin domain-containing protein</fullName>
    </recommendedName>
</protein>
<keyword evidence="3" id="KW-0732">Signal</keyword>